<dbReference type="AlphaFoldDB" id="A0A1D7V2C3"/>
<dbReference type="EMBL" id="CP015217">
    <property type="protein sequence ID" value="AOP35977.1"/>
    <property type="molecule type" value="Genomic_DNA"/>
</dbReference>
<comment type="subcellular location">
    <subcellularLocation>
        <location evidence="1">Membrane</location>
        <topology evidence="1">Multi-pass membrane protein</topology>
    </subcellularLocation>
</comment>
<keyword evidence="10" id="KW-1185">Reference proteome</keyword>
<dbReference type="Proteomes" id="UP000094197">
    <property type="component" value="Chromosome 1"/>
</dbReference>
<evidence type="ECO:0000256" key="1">
    <source>
        <dbReference type="ARBA" id="ARBA00004141"/>
    </source>
</evidence>
<feature type="domain" description="Glycosyltransferase 2-like" evidence="8">
    <location>
        <begin position="10"/>
        <end position="168"/>
    </location>
</feature>
<keyword evidence="3 9" id="KW-0808">Transferase</keyword>
<keyword evidence="5 7" id="KW-1133">Transmembrane helix</keyword>
<evidence type="ECO:0000313" key="10">
    <source>
        <dbReference type="Proteomes" id="UP000094197"/>
    </source>
</evidence>
<evidence type="ECO:0000256" key="5">
    <source>
        <dbReference type="ARBA" id="ARBA00022989"/>
    </source>
</evidence>
<sequence>MKKKKKIIDIVIPSFNEEGNVVALHDRLKAVIPERYDYKIIFVDDGSSDGTLREIRKLSIQNSKIRFLSFSKNFGHQIALKAGLDHSDADCVISLDADLQHPPELIPALIQKWEEGNDIVYTKRLDNENVGLFKKVTARIFYSLLNGLSGLNIDQGAADFRLLDKKVVNVLKTFEERNLFIRGMVTGIGFQKSFLEYQPEKRVWGKSKYSLKRMFLFALDGITSFSVKPLHLATIAGVVFSLFSGIYALYAIIIFFTSDKAVSGWTSVLVSVLFMGGVQLIVLGILGEYIGKMFLQTKNRPNYIIKDSNL</sequence>
<dbReference type="InterPro" id="IPR050256">
    <property type="entry name" value="Glycosyltransferase_2"/>
</dbReference>
<dbReference type="InterPro" id="IPR029044">
    <property type="entry name" value="Nucleotide-diphossugar_trans"/>
</dbReference>
<keyword evidence="2" id="KW-0328">Glycosyltransferase</keyword>
<keyword evidence="4 7" id="KW-0812">Transmembrane</keyword>
<dbReference type="PANTHER" id="PTHR48090">
    <property type="entry name" value="UNDECAPRENYL-PHOSPHATE 4-DEOXY-4-FORMAMIDO-L-ARABINOSE TRANSFERASE-RELATED"/>
    <property type="match status" value="1"/>
</dbReference>
<dbReference type="Gene3D" id="3.90.550.10">
    <property type="entry name" value="Spore Coat Polysaccharide Biosynthesis Protein SpsA, Chain A"/>
    <property type="match status" value="1"/>
</dbReference>
<feature type="transmembrane region" description="Helical" evidence="7">
    <location>
        <begin position="268"/>
        <end position="290"/>
    </location>
</feature>
<gene>
    <name evidence="9" type="ORF">A0128_07580</name>
</gene>
<dbReference type="GO" id="GO:0016757">
    <property type="term" value="F:glycosyltransferase activity"/>
    <property type="evidence" value="ECO:0007669"/>
    <property type="project" value="UniProtKB-KW"/>
</dbReference>
<dbReference type="Pfam" id="PF00535">
    <property type="entry name" value="Glycos_transf_2"/>
    <property type="match status" value="1"/>
</dbReference>
<evidence type="ECO:0000313" key="9">
    <source>
        <dbReference type="EMBL" id="AOP35977.1"/>
    </source>
</evidence>
<dbReference type="SUPFAM" id="SSF53448">
    <property type="entry name" value="Nucleotide-diphospho-sugar transferases"/>
    <property type="match status" value="1"/>
</dbReference>
<feature type="transmembrane region" description="Helical" evidence="7">
    <location>
        <begin position="232"/>
        <end position="256"/>
    </location>
</feature>
<dbReference type="CDD" id="cd04187">
    <property type="entry name" value="DPM1_like_bac"/>
    <property type="match status" value="1"/>
</dbReference>
<protein>
    <submittedName>
        <fullName evidence="9">Glycosyl transferase family 2</fullName>
    </submittedName>
</protein>
<dbReference type="OrthoDB" id="9807778at2"/>
<evidence type="ECO:0000256" key="3">
    <source>
        <dbReference type="ARBA" id="ARBA00022679"/>
    </source>
</evidence>
<dbReference type="PANTHER" id="PTHR48090:SF1">
    <property type="entry name" value="PROPHAGE BACTOPRENOL GLUCOSYL TRANSFERASE HOMOLOG"/>
    <property type="match status" value="1"/>
</dbReference>
<evidence type="ECO:0000256" key="6">
    <source>
        <dbReference type="ARBA" id="ARBA00023136"/>
    </source>
</evidence>
<dbReference type="InterPro" id="IPR001173">
    <property type="entry name" value="Glyco_trans_2-like"/>
</dbReference>
<evidence type="ECO:0000256" key="7">
    <source>
        <dbReference type="SAM" id="Phobius"/>
    </source>
</evidence>
<accession>A0A1D7V2C3</accession>
<proteinExistence type="predicted"/>
<dbReference type="KEGG" id="laj:A0128_07580"/>
<organism evidence="9 10">
    <name type="scientific">Leptospira tipperaryensis</name>
    <dbReference type="NCBI Taxonomy" id="2564040"/>
    <lineage>
        <taxon>Bacteria</taxon>
        <taxon>Pseudomonadati</taxon>
        <taxon>Spirochaetota</taxon>
        <taxon>Spirochaetia</taxon>
        <taxon>Leptospirales</taxon>
        <taxon>Leptospiraceae</taxon>
        <taxon>Leptospira</taxon>
    </lineage>
</organism>
<keyword evidence="6 7" id="KW-0472">Membrane</keyword>
<evidence type="ECO:0000259" key="8">
    <source>
        <dbReference type="Pfam" id="PF00535"/>
    </source>
</evidence>
<evidence type="ECO:0000256" key="4">
    <source>
        <dbReference type="ARBA" id="ARBA00022692"/>
    </source>
</evidence>
<evidence type="ECO:0000256" key="2">
    <source>
        <dbReference type="ARBA" id="ARBA00022676"/>
    </source>
</evidence>
<dbReference type="GO" id="GO:0005886">
    <property type="term" value="C:plasma membrane"/>
    <property type="evidence" value="ECO:0007669"/>
    <property type="project" value="TreeGrafter"/>
</dbReference>
<name>A0A1D7V2C3_9LEPT</name>
<reference evidence="9 10" key="1">
    <citation type="submission" date="2016-04" db="EMBL/GenBank/DDBJ databases">
        <title>Complete genome seqeunce of Leptospira alstonii serovar Room22.</title>
        <authorList>
            <person name="Nally J.E."/>
            <person name="Bayles D.O."/>
            <person name="Hurley D."/>
            <person name="Fanning S."/>
            <person name="McMahon B.J."/>
            <person name="Arent Z."/>
        </authorList>
    </citation>
    <scope>NUCLEOTIDE SEQUENCE [LARGE SCALE GENOMIC DNA]</scope>
    <source>
        <strain evidence="9 10">GWTS #1</strain>
    </source>
</reference>